<feature type="domain" description="Plant heme peroxidase family profile" evidence="17">
    <location>
        <begin position="669"/>
        <end position="929"/>
    </location>
</feature>
<dbReference type="InterPro" id="IPR002016">
    <property type="entry name" value="Haem_peroxidase"/>
</dbReference>
<evidence type="ECO:0000256" key="14">
    <source>
        <dbReference type="RuleBase" id="RU363051"/>
    </source>
</evidence>
<dbReference type="InterPro" id="IPR019794">
    <property type="entry name" value="Peroxidases_AS"/>
</dbReference>
<reference evidence="18 19" key="1">
    <citation type="submission" date="2023-09" db="EMBL/GenBank/DDBJ databases">
        <title>Multi-omics analysis of a traditional fermented food reveals byproduct-associated fungal strains for waste-to-food upcycling.</title>
        <authorList>
            <consortium name="Lawrence Berkeley National Laboratory"/>
            <person name="Rekdal V.M."/>
            <person name="Villalobos-Escobedo J.M."/>
            <person name="Rodriguez-Valeron N."/>
            <person name="Garcia M.O."/>
            <person name="Vasquez D.P."/>
            <person name="Damayanti I."/>
            <person name="Sorensen P.M."/>
            <person name="Baidoo E.E."/>
            <person name="De Carvalho A.C."/>
            <person name="Riley R."/>
            <person name="Lipzen A."/>
            <person name="He G."/>
            <person name="Yan M."/>
            <person name="Haridas S."/>
            <person name="Daum C."/>
            <person name="Yoshinaga Y."/>
            <person name="Ng V."/>
            <person name="Grigoriev I.V."/>
            <person name="Munk R."/>
            <person name="Nuraida L."/>
            <person name="Wijaya C.H."/>
            <person name="Morales P.-C."/>
            <person name="Keasling J.D."/>
        </authorList>
    </citation>
    <scope>NUCLEOTIDE SEQUENCE [LARGE SCALE GENOMIC DNA]</scope>
    <source>
        <strain evidence="18 19">FGSC 2613</strain>
    </source>
</reference>
<accession>A0ABR3DPD0</accession>
<evidence type="ECO:0000256" key="6">
    <source>
        <dbReference type="ARBA" id="ARBA00022664"/>
    </source>
</evidence>
<dbReference type="SUPFAM" id="SSF48113">
    <property type="entry name" value="Heme-dependent peroxidases"/>
    <property type="match status" value="1"/>
</dbReference>
<dbReference type="InterPro" id="IPR003107">
    <property type="entry name" value="HAT"/>
</dbReference>
<name>A0ABR3DPD0_NEUIN</name>
<protein>
    <recommendedName>
        <fullName evidence="14">Peroxidase</fullName>
        <ecNumber evidence="14">1.11.1.-</ecNumber>
    </recommendedName>
</protein>
<comment type="function">
    <text evidence="1">Destroys radicals which are normally produced within the cells and which are toxic to biological systems.</text>
</comment>
<dbReference type="EMBL" id="JAVLET010000001">
    <property type="protein sequence ID" value="KAL0474512.1"/>
    <property type="molecule type" value="Genomic_DNA"/>
</dbReference>
<keyword evidence="10" id="KW-0408">Iron</keyword>
<dbReference type="PANTHER" id="PTHR17204:SF5">
    <property type="entry name" value="PRE-MRNA-PROCESSING FACTOR 39"/>
    <property type="match status" value="1"/>
</dbReference>
<dbReference type="PANTHER" id="PTHR17204">
    <property type="entry name" value="PRE-MRNA PROCESSING PROTEIN PRP39-RELATED"/>
    <property type="match status" value="1"/>
</dbReference>
<comment type="caution">
    <text evidence="18">The sequence shown here is derived from an EMBL/GenBank/DDBJ whole genome shotgun (WGS) entry which is preliminary data.</text>
</comment>
<comment type="similarity">
    <text evidence="3">Belongs to the peroxidase family. Cytochrome c peroxidase subfamily.</text>
</comment>
<dbReference type="EC" id="1.11.1.-" evidence="14"/>
<evidence type="ECO:0000256" key="9">
    <source>
        <dbReference type="ARBA" id="ARBA00023002"/>
    </source>
</evidence>
<gene>
    <name evidence="18" type="ORF">QR685DRAFT_567450</name>
</gene>
<evidence type="ECO:0000256" key="4">
    <source>
        <dbReference type="ARBA" id="ARBA00022559"/>
    </source>
</evidence>
<evidence type="ECO:0000313" key="18">
    <source>
        <dbReference type="EMBL" id="KAL0474512.1"/>
    </source>
</evidence>
<dbReference type="InterPro" id="IPR010255">
    <property type="entry name" value="Haem_peroxidase_sf"/>
</dbReference>
<keyword evidence="5" id="KW-0349">Heme</keyword>
<dbReference type="InterPro" id="IPR011990">
    <property type="entry name" value="TPR-like_helical_dom_sf"/>
</dbReference>
<sequence>MGDFSNYGGSDEENAEIKRLNAEVDADTDNFENWEKLVRACEGLEGGLNRNSSPQALATLRATYDRFLLKFPLLFGYWKKYADLEFNISGPESAEMVYERGCASITNSVDLWTEYCSFKMETTHTPHLVRELFERGATHVGLDFLAHPFWDKYLEYEERQEAQDKIVAILNRVIRIPMHQYARYFERLRTLAQTRPLLELVSADALARYRAEVEAENAPYGIQKSEPEIERDIRAKIDAQLYTVFQQTQAETTKRWTFESEIKRPYFHITELEHAQLANWRKYLDFEESEGNFGRIVFLYERCLVTCALYDEFWFRYARWMSAQEGKEEEVRNIYLRATTLHVPVSRPGIRLQYAYFEEMSRRIDVARDIHAAILNKLPDCVEAIVSWANLQRRQSGLDAAIDIYKAQIDSPTVDIFTKAALVTEWAYLLWKVKGSSEEARACFSKNVQWYSDSRHFWQKWLEFELGQPTNAELEEHHGARIKDIIQMIRSKSRLSPAVKQELCQVYLNYLQDRGGKKAMKEFLALDRELYGPQSISVITKAKLGGKENGGPELSVRPLLAVKTGVGRQYSSMAASRTATRTLRALRTSTRPALTAAPRAAFRQGGRRLYSSEPAKSGGSNIWAWAIGAGALGAGGLWYLNQDGASATPKVFAPKFDDYQAVYNEIASRLEEKDDYDDGSYGPVLVRLAWHASGTYDKETGTGGSNGATMRFAPESDHGANAGLKAARDFLEPVKAKFPWITYSDLWILGGVCAIQEMLGPQIPYRPGRNDRDAAACTPDGRLPDASQAQDHLRNIFYRMGFNDQEIVALSGAHALGRCHTDRSGFDGPWTFSPTVLTNDYYKLLLDEKWQWKKWNGPKQYEDKKTKSLMMLPTDMALIQDKKFNQWVEKYAADNELFFKDFSNVIVKLFELGVPFAENSERWVFKTVNA</sequence>
<dbReference type="SUPFAM" id="SSF48452">
    <property type="entry name" value="TPR-like"/>
    <property type="match status" value="1"/>
</dbReference>
<evidence type="ECO:0000256" key="11">
    <source>
        <dbReference type="ARBA" id="ARBA00023187"/>
    </source>
</evidence>
<dbReference type="CDD" id="cd00691">
    <property type="entry name" value="ascorbate_peroxidase"/>
    <property type="match status" value="1"/>
</dbReference>
<comment type="similarity">
    <text evidence="13">Belongs to the PRP39 family.</text>
</comment>
<evidence type="ECO:0000256" key="2">
    <source>
        <dbReference type="ARBA" id="ARBA00004123"/>
    </source>
</evidence>
<keyword evidence="8" id="KW-0677">Repeat</keyword>
<keyword evidence="6" id="KW-0507">mRNA processing</keyword>
<dbReference type="PROSITE" id="PS00435">
    <property type="entry name" value="PEROXIDASE_1"/>
    <property type="match status" value="1"/>
</dbReference>
<evidence type="ECO:0000313" key="19">
    <source>
        <dbReference type="Proteomes" id="UP001451303"/>
    </source>
</evidence>
<evidence type="ECO:0000256" key="3">
    <source>
        <dbReference type="ARBA" id="ARBA00005997"/>
    </source>
</evidence>
<dbReference type="Pfam" id="PF23241">
    <property type="entry name" value="HAT_PRP39_C"/>
    <property type="match status" value="1"/>
</dbReference>
<dbReference type="Pfam" id="PF00141">
    <property type="entry name" value="peroxidase"/>
    <property type="match status" value="1"/>
</dbReference>
<evidence type="ECO:0000256" key="7">
    <source>
        <dbReference type="ARBA" id="ARBA00022723"/>
    </source>
</evidence>
<organism evidence="18 19">
    <name type="scientific">Neurospora intermedia</name>
    <dbReference type="NCBI Taxonomy" id="5142"/>
    <lineage>
        <taxon>Eukaryota</taxon>
        <taxon>Fungi</taxon>
        <taxon>Dikarya</taxon>
        <taxon>Ascomycota</taxon>
        <taxon>Pezizomycotina</taxon>
        <taxon>Sordariomycetes</taxon>
        <taxon>Sordariomycetidae</taxon>
        <taxon>Sordariales</taxon>
        <taxon>Sordariaceae</taxon>
        <taxon>Neurospora</taxon>
    </lineage>
</organism>
<feature type="region of interest" description="Disordered" evidence="16">
    <location>
        <begin position="766"/>
        <end position="786"/>
    </location>
</feature>
<keyword evidence="9 14" id="KW-0560">Oxidoreductase</keyword>
<keyword evidence="7" id="KW-0479">Metal-binding</keyword>
<dbReference type="PROSITE" id="PS50873">
    <property type="entry name" value="PEROXIDASE_4"/>
    <property type="match status" value="1"/>
</dbReference>
<keyword evidence="15" id="KW-0175">Coiled coil</keyword>
<dbReference type="InterPro" id="IPR019793">
    <property type="entry name" value="Peroxidases_heam-ligand_BS"/>
</dbReference>
<dbReference type="InterPro" id="IPR059164">
    <property type="entry name" value="HAT_PRP39_C"/>
</dbReference>
<keyword evidence="12" id="KW-0539">Nucleus</keyword>
<keyword evidence="11" id="KW-0508">mRNA splicing</keyword>
<dbReference type="PRINTS" id="PR00458">
    <property type="entry name" value="PEROXIDASE"/>
</dbReference>
<dbReference type="InterPro" id="IPR002207">
    <property type="entry name" value="Peroxidase_I"/>
</dbReference>
<feature type="coiled-coil region" evidence="15">
    <location>
        <begin position="10"/>
        <end position="37"/>
    </location>
</feature>
<dbReference type="PROSITE" id="PS00436">
    <property type="entry name" value="PEROXIDASE_2"/>
    <property type="match status" value="1"/>
</dbReference>
<proteinExistence type="inferred from homology"/>
<dbReference type="SMART" id="SM00386">
    <property type="entry name" value="HAT"/>
    <property type="match status" value="7"/>
</dbReference>
<evidence type="ECO:0000256" key="16">
    <source>
        <dbReference type="SAM" id="MobiDB-lite"/>
    </source>
</evidence>
<dbReference type="Gene3D" id="1.10.420.10">
    <property type="entry name" value="Peroxidase, domain 2"/>
    <property type="match status" value="1"/>
</dbReference>
<dbReference type="Gene3D" id="1.10.520.10">
    <property type="match status" value="1"/>
</dbReference>
<evidence type="ECO:0000256" key="12">
    <source>
        <dbReference type="ARBA" id="ARBA00023242"/>
    </source>
</evidence>
<dbReference type="PRINTS" id="PR00459">
    <property type="entry name" value="ASPEROXIDASE"/>
</dbReference>
<dbReference type="Gene3D" id="1.25.40.10">
    <property type="entry name" value="Tetratricopeptide repeat domain"/>
    <property type="match status" value="2"/>
</dbReference>
<evidence type="ECO:0000259" key="17">
    <source>
        <dbReference type="PROSITE" id="PS50873"/>
    </source>
</evidence>
<keyword evidence="4 14" id="KW-0575">Peroxidase</keyword>
<evidence type="ECO:0000256" key="13">
    <source>
        <dbReference type="ARBA" id="ARBA00038019"/>
    </source>
</evidence>
<evidence type="ECO:0000256" key="1">
    <source>
        <dbReference type="ARBA" id="ARBA00003917"/>
    </source>
</evidence>
<dbReference type="Proteomes" id="UP001451303">
    <property type="component" value="Unassembled WGS sequence"/>
</dbReference>
<evidence type="ECO:0000256" key="5">
    <source>
        <dbReference type="ARBA" id="ARBA00022617"/>
    </source>
</evidence>
<keyword evidence="19" id="KW-1185">Reference proteome</keyword>
<evidence type="ECO:0000256" key="10">
    <source>
        <dbReference type="ARBA" id="ARBA00023004"/>
    </source>
</evidence>
<evidence type="ECO:0000256" key="8">
    <source>
        <dbReference type="ARBA" id="ARBA00022737"/>
    </source>
</evidence>
<evidence type="ECO:0000256" key="15">
    <source>
        <dbReference type="SAM" id="Coils"/>
    </source>
</evidence>
<comment type="subcellular location">
    <subcellularLocation>
        <location evidence="2">Nucleus</location>
    </subcellularLocation>
</comment>
<dbReference type="GO" id="GO:0004601">
    <property type="term" value="F:peroxidase activity"/>
    <property type="evidence" value="ECO:0007669"/>
    <property type="project" value="UniProtKB-KW"/>
</dbReference>
<dbReference type="Pfam" id="PF23240">
    <property type="entry name" value="HAT_PRP39_N"/>
    <property type="match status" value="1"/>
</dbReference>